<evidence type="ECO:0000256" key="1">
    <source>
        <dbReference type="SAM" id="MobiDB-lite"/>
    </source>
</evidence>
<evidence type="ECO:0000313" key="3">
    <source>
        <dbReference type="EMBL" id="CAI6339239.1"/>
    </source>
</evidence>
<protein>
    <submittedName>
        <fullName evidence="3">Uncharacterized protein</fullName>
    </submittedName>
</protein>
<feature type="transmembrane region" description="Helical" evidence="2">
    <location>
        <begin position="282"/>
        <end position="302"/>
    </location>
</feature>
<dbReference type="EMBL" id="CAOQHR010000009">
    <property type="protein sequence ID" value="CAI6339239.1"/>
    <property type="molecule type" value="Genomic_DNA"/>
</dbReference>
<keyword evidence="2" id="KW-0812">Transmembrane</keyword>
<dbReference type="AlphaFoldDB" id="A0A9W4UPT2"/>
<comment type="caution">
    <text evidence="3">The sequence shown here is derived from an EMBL/GenBank/DDBJ whole genome shotgun (WGS) entry which is preliminary data.</text>
</comment>
<feature type="transmembrane region" description="Helical" evidence="2">
    <location>
        <begin position="195"/>
        <end position="218"/>
    </location>
</feature>
<proteinExistence type="predicted"/>
<accession>A0A9W4UPT2</accession>
<gene>
    <name evidence="3" type="ORF">PDIGIT_LOCUS12390</name>
</gene>
<keyword evidence="2" id="KW-1133">Transmembrane helix</keyword>
<feature type="region of interest" description="Disordered" evidence="1">
    <location>
        <begin position="239"/>
        <end position="268"/>
    </location>
</feature>
<reference evidence="3" key="1">
    <citation type="submission" date="2023-01" db="EMBL/GenBank/DDBJ databases">
        <authorList>
            <person name="Van Ghelder C."/>
            <person name="Rancurel C."/>
        </authorList>
    </citation>
    <scope>NUCLEOTIDE SEQUENCE</scope>
    <source>
        <strain evidence="3">CNCM I-4278</strain>
    </source>
</reference>
<evidence type="ECO:0000313" key="4">
    <source>
        <dbReference type="Proteomes" id="UP001152607"/>
    </source>
</evidence>
<feature type="transmembrane region" description="Helical" evidence="2">
    <location>
        <begin position="105"/>
        <end position="132"/>
    </location>
</feature>
<evidence type="ECO:0000256" key="2">
    <source>
        <dbReference type="SAM" id="Phobius"/>
    </source>
</evidence>
<feature type="transmembrane region" description="Helical" evidence="2">
    <location>
        <begin position="44"/>
        <end position="65"/>
    </location>
</feature>
<keyword evidence="2" id="KW-0472">Membrane</keyword>
<feature type="transmembrane region" description="Helical" evidence="2">
    <location>
        <begin position="152"/>
        <end position="175"/>
    </location>
</feature>
<feature type="transmembrane region" description="Helical" evidence="2">
    <location>
        <begin position="77"/>
        <end position="99"/>
    </location>
</feature>
<name>A0A9W4UPT2_9PLEO</name>
<dbReference type="OrthoDB" id="3210850at2759"/>
<dbReference type="PANTHER" id="PTHR38848">
    <property type="entry name" value="G-PROTEIN COUPLED RECEPTORS FAMILY 3 PROFILE DOMAIN-CONTAINING PROTEIN"/>
    <property type="match status" value="1"/>
</dbReference>
<dbReference type="Proteomes" id="UP001152607">
    <property type="component" value="Unassembled WGS sequence"/>
</dbReference>
<feature type="transmembrane region" description="Helical" evidence="2">
    <location>
        <begin position="308"/>
        <end position="328"/>
    </location>
</feature>
<feature type="region of interest" description="Disordered" evidence="1">
    <location>
        <begin position="1"/>
        <end position="26"/>
    </location>
</feature>
<keyword evidence="4" id="KW-1185">Reference proteome</keyword>
<sequence length="420" mass="46157">MPTMDLFTESVPIPQTPHGRPPLPRNSMRAPMEYAGERPQDRTLMLVLSLVAMTTMTVLLGSRFSQLKKRAISKRNFTCMLVLSLYVLVMGFFLGLLILHTGQGLYTYQLCFALTWVCLVFYAMAKSVIYIFLVERVHIVRAPYAPTRSGDYIYLGCMAVMFAACGAVVINAFLNPVTNMSPDDGRCHNGIGKRVTIPFLIIDIIMDVILTGVFVYLLHPFVRGGWSQTLSVGMSIRSSSDSGGAGQGSKASAERGGGGSRGESRGESAVQRGIRTLLRRTIAGAFAITVVTLGLFVAQYLAGNGGKGVALICSSLCLGDVFWGYLVIHYLTFSSLETEENMSSTPYRNDEGDSDTLVNQDRHAIHCQHCAPKPPQQQLPYHLPPLRHLRTLSEDSVLGRPPLRCLDGVRDSRRSEWAVV</sequence>
<dbReference type="PANTHER" id="PTHR38848:SF3">
    <property type="entry name" value="G-PROTEIN COUPLED RECEPTORS FAMILY 3 PROFILE DOMAIN-CONTAINING PROTEIN"/>
    <property type="match status" value="1"/>
</dbReference>
<organism evidence="3 4">
    <name type="scientific">Periconia digitata</name>
    <dbReference type="NCBI Taxonomy" id="1303443"/>
    <lineage>
        <taxon>Eukaryota</taxon>
        <taxon>Fungi</taxon>
        <taxon>Dikarya</taxon>
        <taxon>Ascomycota</taxon>
        <taxon>Pezizomycotina</taxon>
        <taxon>Dothideomycetes</taxon>
        <taxon>Pleosporomycetidae</taxon>
        <taxon>Pleosporales</taxon>
        <taxon>Massarineae</taxon>
        <taxon>Periconiaceae</taxon>
        <taxon>Periconia</taxon>
    </lineage>
</organism>